<dbReference type="InterPro" id="IPR050809">
    <property type="entry name" value="UgpAE/MalFG_permease"/>
</dbReference>
<feature type="transmembrane region" description="Helical" evidence="7">
    <location>
        <begin position="157"/>
        <end position="178"/>
    </location>
</feature>
<feature type="transmembrane region" description="Helical" evidence="7">
    <location>
        <begin position="322"/>
        <end position="347"/>
    </location>
</feature>
<sequence>MTSPTPPQAYVSSALGWLLAVPALLGALITLVLPTAQTLWLSFQSGGVLRESAYVGMENYSELLGGGDFWRALGFTLSLTVIPLLVAVVVGPLLALALDRAGTWPRRAGRIVLSLAVVAFSPVAVAGAWVRGAMPHASGLVTLAEGLREPATAPGTFRLIVAAATFGVVCALAVIAFLPALRGGTPGPATIVVAVLVGLAVVAVGLQTFSFGLVLTRGGPQRATETLAGLQYDYAFRLAEFGPGASVAALTGVILGVLGIVATVVAVAARLRITLTPRTASQDESVTPYAPATSTPLPYGAPASPETPAPVPVKTGAPGPGVGMTVAGVTALVLVVVIGLVLTWPWMDGVLASPATPAGTVVAQLNTWVPAVAGAVVSVGVAYLAALGIGGLRPLGRASEWLLLLFAPWLFVGPGPLAVANWQNVHNLGLIDSFPALIPPLLISVPALLVLTLLCRGLAERAGGDFFGGVLLPSLPMAGVLAGAVALMNAHDLLWPMLVVQKPDLFTTPVAQVHQLASFNATTPDVGAATPLAVVAVVLAALVAAQLLYLDRLAIRTNGSHVRTPPA</sequence>
<comment type="caution">
    <text evidence="8">The sequence shown here is derived from an EMBL/GenBank/DDBJ whole genome shotgun (WGS) entry which is preliminary data.</text>
</comment>
<gene>
    <name evidence="8" type="ORF">HD597_002089</name>
</gene>
<feature type="transmembrane region" description="Helical" evidence="7">
    <location>
        <begin position="12"/>
        <end position="33"/>
    </location>
</feature>
<dbReference type="RefSeq" id="WP_253741772.1">
    <property type="nucleotide sequence ID" value="NZ_BAABKA010000056.1"/>
</dbReference>
<evidence type="ECO:0000256" key="3">
    <source>
        <dbReference type="ARBA" id="ARBA00022475"/>
    </source>
</evidence>
<evidence type="ECO:0000256" key="7">
    <source>
        <dbReference type="SAM" id="Phobius"/>
    </source>
</evidence>
<dbReference type="Proteomes" id="UP001139648">
    <property type="component" value="Unassembled WGS sequence"/>
</dbReference>
<evidence type="ECO:0000313" key="9">
    <source>
        <dbReference type="Proteomes" id="UP001139648"/>
    </source>
</evidence>
<feature type="transmembrane region" description="Helical" evidence="7">
    <location>
        <begin position="401"/>
        <end position="422"/>
    </location>
</feature>
<accession>A0A9X2GCW0</accession>
<keyword evidence="5 7" id="KW-1133">Transmembrane helix</keyword>
<keyword evidence="8" id="KW-0762">Sugar transport</keyword>
<feature type="transmembrane region" description="Helical" evidence="7">
    <location>
        <begin position="72"/>
        <end position="98"/>
    </location>
</feature>
<dbReference type="AlphaFoldDB" id="A0A9X2GCW0"/>
<keyword evidence="4 7" id="KW-0812">Transmembrane</keyword>
<dbReference type="Gene3D" id="1.10.3720.10">
    <property type="entry name" value="MetI-like"/>
    <property type="match status" value="1"/>
</dbReference>
<feature type="transmembrane region" description="Helical" evidence="7">
    <location>
        <begin position="466"/>
        <end position="488"/>
    </location>
</feature>
<dbReference type="EMBL" id="JAMZEB010000002">
    <property type="protein sequence ID" value="MCP2355069.1"/>
    <property type="molecule type" value="Genomic_DNA"/>
</dbReference>
<evidence type="ECO:0000313" key="8">
    <source>
        <dbReference type="EMBL" id="MCP2355069.1"/>
    </source>
</evidence>
<dbReference type="SUPFAM" id="SSF161098">
    <property type="entry name" value="MetI-like"/>
    <property type="match status" value="1"/>
</dbReference>
<keyword evidence="2" id="KW-0813">Transport</keyword>
<proteinExistence type="predicted"/>
<dbReference type="GO" id="GO:0005886">
    <property type="term" value="C:plasma membrane"/>
    <property type="evidence" value="ECO:0007669"/>
    <property type="project" value="UniProtKB-SubCell"/>
</dbReference>
<keyword evidence="6 7" id="KW-0472">Membrane</keyword>
<dbReference type="PANTHER" id="PTHR43227:SF8">
    <property type="entry name" value="DIACETYLCHITOBIOSE UPTAKE SYSTEM PERMEASE PROTEIN DASB"/>
    <property type="match status" value="1"/>
</dbReference>
<feature type="transmembrane region" description="Helical" evidence="7">
    <location>
        <begin position="434"/>
        <end position="454"/>
    </location>
</feature>
<evidence type="ECO:0000256" key="1">
    <source>
        <dbReference type="ARBA" id="ARBA00004651"/>
    </source>
</evidence>
<feature type="transmembrane region" description="Helical" evidence="7">
    <location>
        <begin position="528"/>
        <end position="550"/>
    </location>
</feature>
<reference evidence="8" key="1">
    <citation type="submission" date="2022-06" db="EMBL/GenBank/DDBJ databases">
        <title>Sequencing the genomes of 1000 actinobacteria strains.</title>
        <authorList>
            <person name="Klenk H.-P."/>
        </authorList>
    </citation>
    <scope>NUCLEOTIDE SEQUENCE</scope>
    <source>
        <strain evidence="8">DSM 46694</strain>
    </source>
</reference>
<keyword evidence="3" id="KW-1003">Cell membrane</keyword>
<evidence type="ECO:0000256" key="5">
    <source>
        <dbReference type="ARBA" id="ARBA00022989"/>
    </source>
</evidence>
<organism evidence="8 9">
    <name type="scientific">Nonomuraea thailandensis</name>
    <dbReference type="NCBI Taxonomy" id="1188745"/>
    <lineage>
        <taxon>Bacteria</taxon>
        <taxon>Bacillati</taxon>
        <taxon>Actinomycetota</taxon>
        <taxon>Actinomycetes</taxon>
        <taxon>Streptosporangiales</taxon>
        <taxon>Streptosporangiaceae</taxon>
        <taxon>Nonomuraea</taxon>
    </lineage>
</organism>
<keyword evidence="9" id="KW-1185">Reference proteome</keyword>
<feature type="transmembrane region" description="Helical" evidence="7">
    <location>
        <begin position="367"/>
        <end position="389"/>
    </location>
</feature>
<feature type="transmembrane region" description="Helical" evidence="7">
    <location>
        <begin position="110"/>
        <end position="130"/>
    </location>
</feature>
<comment type="subcellular location">
    <subcellularLocation>
        <location evidence="1">Cell membrane</location>
        <topology evidence="1">Multi-pass membrane protein</topology>
    </subcellularLocation>
</comment>
<feature type="transmembrane region" description="Helical" evidence="7">
    <location>
        <begin position="247"/>
        <end position="269"/>
    </location>
</feature>
<dbReference type="PANTHER" id="PTHR43227">
    <property type="entry name" value="BLL4140 PROTEIN"/>
    <property type="match status" value="1"/>
</dbReference>
<evidence type="ECO:0000256" key="6">
    <source>
        <dbReference type="ARBA" id="ARBA00023136"/>
    </source>
</evidence>
<feature type="transmembrane region" description="Helical" evidence="7">
    <location>
        <begin position="190"/>
        <end position="215"/>
    </location>
</feature>
<protein>
    <submittedName>
        <fullName evidence="8">ABC-type sugar transport system permease subunit</fullName>
    </submittedName>
</protein>
<name>A0A9X2GCW0_9ACTN</name>
<evidence type="ECO:0000256" key="4">
    <source>
        <dbReference type="ARBA" id="ARBA00022692"/>
    </source>
</evidence>
<evidence type="ECO:0000256" key="2">
    <source>
        <dbReference type="ARBA" id="ARBA00022448"/>
    </source>
</evidence>
<dbReference type="InterPro" id="IPR035906">
    <property type="entry name" value="MetI-like_sf"/>
</dbReference>